<accession>A0A835HLK3</accession>
<dbReference type="Proteomes" id="UP000631114">
    <property type="component" value="Unassembled WGS sequence"/>
</dbReference>
<gene>
    <name evidence="1" type="ORF">IFM89_023611</name>
</gene>
<evidence type="ECO:0000313" key="1">
    <source>
        <dbReference type="EMBL" id="KAF9601846.1"/>
    </source>
</evidence>
<reference evidence="1 2" key="1">
    <citation type="submission" date="2020-10" db="EMBL/GenBank/DDBJ databases">
        <title>The Coptis chinensis genome and diversification of protoberbering-type alkaloids.</title>
        <authorList>
            <person name="Wang B."/>
            <person name="Shu S."/>
            <person name="Song C."/>
            <person name="Liu Y."/>
        </authorList>
    </citation>
    <scope>NUCLEOTIDE SEQUENCE [LARGE SCALE GENOMIC DNA]</scope>
    <source>
        <strain evidence="1">HL-2020</strain>
        <tissue evidence="1">Leaf</tissue>
    </source>
</reference>
<keyword evidence="2" id="KW-1185">Reference proteome</keyword>
<dbReference type="AlphaFoldDB" id="A0A835HLK3"/>
<evidence type="ECO:0000313" key="2">
    <source>
        <dbReference type="Proteomes" id="UP000631114"/>
    </source>
</evidence>
<proteinExistence type="predicted"/>
<organism evidence="1 2">
    <name type="scientific">Coptis chinensis</name>
    <dbReference type="NCBI Taxonomy" id="261450"/>
    <lineage>
        <taxon>Eukaryota</taxon>
        <taxon>Viridiplantae</taxon>
        <taxon>Streptophyta</taxon>
        <taxon>Embryophyta</taxon>
        <taxon>Tracheophyta</taxon>
        <taxon>Spermatophyta</taxon>
        <taxon>Magnoliopsida</taxon>
        <taxon>Ranunculales</taxon>
        <taxon>Ranunculaceae</taxon>
        <taxon>Coptidoideae</taxon>
        <taxon>Coptis</taxon>
    </lineage>
</organism>
<name>A0A835HLK3_9MAGN</name>
<comment type="caution">
    <text evidence="1">The sequence shown here is derived from an EMBL/GenBank/DDBJ whole genome shotgun (WGS) entry which is preliminary data.</text>
</comment>
<sequence length="76" mass="8485">MGVCNYSSILHLPGKVHVIHMVALPAKVLVDSTVSVTRISFRGSEEQPTCCFHGHHPVLEAKICAHGECRRYRKVF</sequence>
<dbReference type="EMBL" id="JADFTS010000006">
    <property type="protein sequence ID" value="KAF9601846.1"/>
    <property type="molecule type" value="Genomic_DNA"/>
</dbReference>
<protein>
    <submittedName>
        <fullName evidence="1">Uncharacterized protein</fullName>
    </submittedName>
</protein>